<dbReference type="PANTHER" id="PTHR23406:SF90">
    <property type="entry name" value="MALIC ENZYME-RELATED"/>
    <property type="match status" value="1"/>
</dbReference>
<comment type="cofactor">
    <cofactor evidence="4">
        <name>Mg(2+)</name>
        <dbReference type="ChEBI" id="CHEBI:18420"/>
    </cofactor>
    <cofactor evidence="4">
        <name>Mn(2+)</name>
        <dbReference type="ChEBI" id="CHEBI:29035"/>
    </cofactor>
    <text evidence="4">Divalent metal cations. Prefers magnesium or manganese.</text>
</comment>
<dbReference type="InterPro" id="IPR036291">
    <property type="entry name" value="NAD(P)-bd_dom_sf"/>
</dbReference>
<evidence type="ECO:0000259" key="5">
    <source>
        <dbReference type="SMART" id="SM00919"/>
    </source>
</evidence>
<evidence type="ECO:0000259" key="6">
    <source>
        <dbReference type="SMART" id="SM01274"/>
    </source>
</evidence>
<proteinExistence type="evidence at transcript level"/>
<dbReference type="PIRSF" id="PIRSF000106">
    <property type="entry name" value="ME"/>
    <property type="match status" value="1"/>
</dbReference>
<feature type="binding site" evidence="4">
    <location>
        <position position="279"/>
    </location>
    <ligand>
        <name>a divalent metal cation</name>
        <dbReference type="ChEBI" id="CHEBI:60240"/>
    </ligand>
</feature>
<feature type="binding site" evidence="3">
    <location>
        <position position="464"/>
    </location>
    <ligand>
        <name>(S)-malate</name>
        <dbReference type="ChEBI" id="CHEBI:15589"/>
    </ligand>
</feature>
<feature type="domain" description="Malic enzyme N-terminal" evidence="6">
    <location>
        <begin position="88"/>
        <end position="270"/>
    </location>
</feature>
<sequence>MLTSSVSLPARNICKAKVPVLKTGMTLLQDGDLSKGSAFTKEERDRLNLRGLLPYKVFTKDEQAARIRRQFELMPTPLLKYIFLANEREKNSQSFWRFLFTHPPTETMPVLYTPTVGEACQKWATHRQSYRGIYITPEDSGKIKDILRNYPRQDIRCIVVTDGGRILGLGDLGASGLGIPVGKLMLYTLIGQVNPDQTLPVQLDMGTDRKEILADPLYHGWRHPRIRGPSNTKFVAEFVEAVKEVFGETCLVQFEDFEMETAFTLLDHFRWRCNCFNDDIEGTASVAAATLASATHMEGVPDLKNQKIIFIGAGSAATGIANLIVDMAVSRGGISKKDAEKNIIMFDHRGMVHAGRKDLYDFNKPYMHDMEVYGSVLEGVKKFKATCVIGVSGVPGLITKEIVQATLKNCERPVIMPLSNPTAKAEAKPHDVYQWSNGKALCATGSPFPEEHVNGKKIITAQANNSWIFPAVGYALVTTKARHCPGKVFEVAAESLASLVKKEDHEQGNLLPPLNKIRDYSFGIALDVAKYLIKNELATAVPPKGTELKDWMKAQLFDPSAEYDQLY</sequence>
<dbReference type="SUPFAM" id="SSF53223">
    <property type="entry name" value="Aminoacid dehydrogenase-like, N-terminal domain"/>
    <property type="match status" value="1"/>
</dbReference>
<dbReference type="SMR" id="A0A158VCY0"/>
<dbReference type="GO" id="GO:0006108">
    <property type="term" value="P:malate metabolic process"/>
    <property type="evidence" value="ECO:0007669"/>
    <property type="project" value="TreeGrafter"/>
</dbReference>
<dbReference type="EMBL" id="KJ721788">
    <property type="protein sequence ID" value="AJP13611.1"/>
    <property type="molecule type" value="mRNA"/>
</dbReference>
<organism evidence="7">
    <name type="scientific">Trichomonas gallinae</name>
    <dbReference type="NCBI Taxonomy" id="56777"/>
    <lineage>
        <taxon>Eukaryota</taxon>
        <taxon>Metamonada</taxon>
        <taxon>Parabasalia</taxon>
        <taxon>Trichomonadida</taxon>
        <taxon>Trichomonadidae</taxon>
        <taxon>Trichomonas</taxon>
    </lineage>
</organism>
<feature type="binding site" evidence="4">
    <location>
        <position position="255"/>
    </location>
    <ligand>
        <name>a divalent metal cation</name>
        <dbReference type="ChEBI" id="CHEBI:60240"/>
    </ligand>
</feature>
<dbReference type="Gene3D" id="3.40.50.10380">
    <property type="entry name" value="Malic enzyme, N-terminal domain"/>
    <property type="match status" value="1"/>
</dbReference>
<evidence type="ECO:0000256" key="4">
    <source>
        <dbReference type="PIRSR" id="PIRSR000106-3"/>
    </source>
</evidence>
<dbReference type="InterPro" id="IPR001891">
    <property type="entry name" value="Malic_OxRdtase"/>
</dbReference>
<dbReference type="InterPro" id="IPR012301">
    <property type="entry name" value="Malic_N_dom"/>
</dbReference>
<comment type="similarity">
    <text evidence="1">Belongs to the malic enzymes family.</text>
</comment>
<dbReference type="Pfam" id="PF03949">
    <property type="entry name" value="Malic_M"/>
    <property type="match status" value="1"/>
</dbReference>
<dbReference type="PANTHER" id="PTHR23406">
    <property type="entry name" value="MALIC ENZYME-RELATED"/>
    <property type="match status" value="1"/>
</dbReference>
<dbReference type="CDD" id="cd05312">
    <property type="entry name" value="NAD_bind_1_malic_enz"/>
    <property type="match status" value="1"/>
</dbReference>
<feature type="binding site" evidence="4">
    <location>
        <position position="256"/>
    </location>
    <ligand>
        <name>a divalent metal cation</name>
        <dbReference type="ChEBI" id="CHEBI:60240"/>
    </ligand>
</feature>
<dbReference type="InterPro" id="IPR012302">
    <property type="entry name" value="Malic_NAD-bd"/>
</dbReference>
<feature type="domain" description="Malic enzyme NAD-binding" evidence="5">
    <location>
        <begin position="280"/>
        <end position="533"/>
    </location>
</feature>
<evidence type="ECO:0000313" key="7">
    <source>
        <dbReference type="EMBL" id="AJP13611.1"/>
    </source>
</evidence>
<evidence type="ECO:0000256" key="1">
    <source>
        <dbReference type="ARBA" id="ARBA00008785"/>
    </source>
</evidence>
<protein>
    <submittedName>
        <fullName evidence="7">Adhesin</fullName>
    </submittedName>
</protein>
<keyword evidence="4" id="KW-0479">Metal-binding</keyword>
<dbReference type="Gene3D" id="3.40.50.720">
    <property type="entry name" value="NAD(P)-binding Rossmann-like Domain"/>
    <property type="match status" value="1"/>
</dbReference>
<evidence type="ECO:0000256" key="2">
    <source>
        <dbReference type="PIRSR" id="PIRSR000106-1"/>
    </source>
</evidence>
<dbReference type="SMART" id="SM01274">
    <property type="entry name" value="malic"/>
    <property type="match status" value="1"/>
</dbReference>
<evidence type="ECO:0000256" key="3">
    <source>
        <dbReference type="PIRSR" id="PIRSR000106-2"/>
    </source>
</evidence>
<feature type="active site" description="Proton donor" evidence="2">
    <location>
        <position position="112"/>
    </location>
</feature>
<dbReference type="InterPro" id="IPR037062">
    <property type="entry name" value="Malic_N_dom_sf"/>
</dbReference>
<dbReference type="Pfam" id="PF00390">
    <property type="entry name" value="malic"/>
    <property type="match status" value="1"/>
</dbReference>
<dbReference type="SUPFAM" id="SSF51735">
    <property type="entry name" value="NAD(P)-binding Rossmann-fold domains"/>
    <property type="match status" value="1"/>
</dbReference>
<dbReference type="GO" id="GO:0051287">
    <property type="term" value="F:NAD binding"/>
    <property type="evidence" value="ECO:0007669"/>
    <property type="project" value="InterPro"/>
</dbReference>
<reference evidence="7" key="1">
    <citation type="submission" date="2014-04" db="EMBL/GenBank/DDBJ databases">
        <title>Cloning and molecular characterization of two genes encoding adhesion proteins AP65 involved in Trichomonas gallinae cytoadherence.</title>
        <authorList>
            <person name="Jiang X."/>
            <person name="Li H."/>
            <person name="Zhao X."/>
        </authorList>
    </citation>
    <scope>NUCLEOTIDE SEQUENCE</scope>
</reference>
<feature type="binding site" evidence="3">
    <location>
        <position position="165"/>
    </location>
    <ligand>
        <name>(S)-malate</name>
        <dbReference type="ChEBI" id="CHEBI:15589"/>
    </ligand>
</feature>
<gene>
    <name evidence="7" type="primary">AP65-2</name>
</gene>
<dbReference type="FunFam" id="3.40.50.10380:FF:000017">
    <property type="entry name" value="Malate dehydrogenase:SUBUNIT=A, putative"/>
    <property type="match status" value="1"/>
</dbReference>
<accession>A0A158VCY0</accession>
<dbReference type="FunFam" id="3.40.50.720:FF:000635">
    <property type="entry name" value="NADP-dependent malic enzyme"/>
    <property type="match status" value="1"/>
</dbReference>
<feature type="active site" description="Proton acceptor" evidence="2">
    <location>
        <position position="183"/>
    </location>
</feature>
<feature type="binding site" evidence="3">
    <location>
        <position position="420"/>
    </location>
    <ligand>
        <name>(S)-malate</name>
        <dbReference type="ChEBI" id="CHEBI:15589"/>
    </ligand>
</feature>
<dbReference type="InterPro" id="IPR046346">
    <property type="entry name" value="Aminoacid_DH-like_N_sf"/>
</dbReference>
<dbReference type="NCBIfam" id="NF010052">
    <property type="entry name" value="PRK13529.1"/>
    <property type="match status" value="1"/>
</dbReference>
<dbReference type="GO" id="GO:0046872">
    <property type="term" value="F:metal ion binding"/>
    <property type="evidence" value="ECO:0007669"/>
    <property type="project" value="UniProtKB-KW"/>
</dbReference>
<dbReference type="GO" id="GO:0004473">
    <property type="term" value="F:malate dehydrogenase (decarboxylating) (NADP+) activity"/>
    <property type="evidence" value="ECO:0007669"/>
    <property type="project" value="TreeGrafter"/>
</dbReference>
<dbReference type="AlphaFoldDB" id="A0A158VCY0"/>
<dbReference type="SMART" id="SM00919">
    <property type="entry name" value="Malic_M"/>
    <property type="match status" value="1"/>
</dbReference>
<dbReference type="PRINTS" id="PR00072">
    <property type="entry name" value="MALOXRDTASE"/>
</dbReference>
<name>A0A158VCY0_9EUKA</name>